<proteinExistence type="predicted"/>
<organism evidence="1 2">
    <name type="scientific">Flagellimonas okinawensis</name>
    <dbReference type="NCBI Taxonomy" id="3031324"/>
    <lineage>
        <taxon>Bacteria</taxon>
        <taxon>Pseudomonadati</taxon>
        <taxon>Bacteroidota</taxon>
        <taxon>Flavobacteriia</taxon>
        <taxon>Flavobacteriales</taxon>
        <taxon>Flavobacteriaceae</taxon>
        <taxon>Flagellimonas</taxon>
    </lineage>
</organism>
<accession>A0ABT5XTC6</accession>
<dbReference type="EMBL" id="JARFVA010000010">
    <property type="protein sequence ID" value="MDF0709146.1"/>
    <property type="molecule type" value="Genomic_DNA"/>
</dbReference>
<name>A0ABT5XTC6_9FLAO</name>
<protein>
    <submittedName>
        <fullName evidence="1">Uncharacterized protein</fullName>
    </submittedName>
</protein>
<comment type="caution">
    <text evidence="1">The sequence shown here is derived from an EMBL/GenBank/DDBJ whole genome shotgun (WGS) entry which is preliminary data.</text>
</comment>
<gene>
    <name evidence="1" type="ORF">PY091_18195</name>
</gene>
<reference evidence="1 2" key="1">
    <citation type="submission" date="2023-03" db="EMBL/GenBank/DDBJ databases">
        <title>Muricauda XX sp. nov. and Muricauda XXX sp. nov., two novel species isolated from Okinawa Trough.</title>
        <authorList>
            <person name="Cao W."/>
            <person name="Deng X."/>
        </authorList>
    </citation>
    <scope>NUCLEOTIDE SEQUENCE [LARGE SCALE GENOMIC DNA]</scope>
    <source>
        <strain evidence="1 2">81s02</strain>
    </source>
</reference>
<evidence type="ECO:0000313" key="2">
    <source>
        <dbReference type="Proteomes" id="UP001217083"/>
    </source>
</evidence>
<evidence type="ECO:0000313" key="1">
    <source>
        <dbReference type="EMBL" id="MDF0709146.1"/>
    </source>
</evidence>
<sequence length="142" mass="16431">MHEKGGLYLDFDNDPEGIISRTVSIMVVSLDTTSDVLPDPLLKDLFDKTNPRDANLDQTLMCELFDALYTTYRFLKGLPEKELEEGEFNQIFLAWHILLWVETLRRARLVTVTPFPIFDFDNLPDLQMDLKLDKSVLLPLLN</sequence>
<keyword evidence="2" id="KW-1185">Reference proteome</keyword>
<dbReference type="RefSeq" id="WP_275617148.1">
    <property type="nucleotide sequence ID" value="NZ_JARFVA010000010.1"/>
</dbReference>
<dbReference type="Proteomes" id="UP001217083">
    <property type="component" value="Unassembled WGS sequence"/>
</dbReference>